<keyword evidence="3" id="KW-1185">Reference proteome</keyword>
<name>E0CQU5_VITVI</name>
<protein>
    <submittedName>
        <fullName evidence="2">Uncharacterized protein</fullName>
    </submittedName>
</protein>
<dbReference type="Proteomes" id="UP000009183">
    <property type="component" value="Chromosome 18"/>
</dbReference>
<evidence type="ECO:0000256" key="1">
    <source>
        <dbReference type="SAM" id="MobiDB-lite"/>
    </source>
</evidence>
<organism evidence="2 3">
    <name type="scientific">Vitis vinifera</name>
    <name type="common">Grape</name>
    <dbReference type="NCBI Taxonomy" id="29760"/>
    <lineage>
        <taxon>Eukaryota</taxon>
        <taxon>Viridiplantae</taxon>
        <taxon>Streptophyta</taxon>
        <taxon>Embryophyta</taxon>
        <taxon>Tracheophyta</taxon>
        <taxon>Spermatophyta</taxon>
        <taxon>Magnoliopsida</taxon>
        <taxon>eudicotyledons</taxon>
        <taxon>Gunneridae</taxon>
        <taxon>Pentapetalae</taxon>
        <taxon>rosids</taxon>
        <taxon>Vitales</taxon>
        <taxon>Vitaceae</taxon>
        <taxon>Viteae</taxon>
        <taxon>Vitis</taxon>
    </lineage>
</organism>
<evidence type="ECO:0000313" key="2">
    <source>
        <dbReference type="EMBL" id="CBI18899.3"/>
    </source>
</evidence>
<feature type="region of interest" description="Disordered" evidence="1">
    <location>
        <begin position="1"/>
        <end position="60"/>
    </location>
</feature>
<dbReference type="PaxDb" id="29760-VIT_18s0001g00630.t01"/>
<evidence type="ECO:0000313" key="3">
    <source>
        <dbReference type="Proteomes" id="UP000009183"/>
    </source>
</evidence>
<dbReference type="HOGENOM" id="CLU_2946353_0_0_1"/>
<gene>
    <name evidence="2" type="ordered locus">VIT_18s0001g00630</name>
</gene>
<reference evidence="3" key="1">
    <citation type="journal article" date="2007" name="Nature">
        <title>The grapevine genome sequence suggests ancestral hexaploidization in major angiosperm phyla.</title>
        <authorList>
            <consortium name="The French-Italian Public Consortium for Grapevine Genome Characterization."/>
            <person name="Jaillon O."/>
            <person name="Aury J.-M."/>
            <person name="Noel B."/>
            <person name="Policriti A."/>
            <person name="Clepet C."/>
            <person name="Casagrande A."/>
            <person name="Choisne N."/>
            <person name="Aubourg S."/>
            <person name="Vitulo N."/>
            <person name="Jubin C."/>
            <person name="Vezzi A."/>
            <person name="Legeai F."/>
            <person name="Hugueney P."/>
            <person name="Dasilva C."/>
            <person name="Horner D."/>
            <person name="Mica E."/>
            <person name="Jublot D."/>
            <person name="Poulain J."/>
            <person name="Bruyere C."/>
            <person name="Billault A."/>
            <person name="Segurens B."/>
            <person name="Gouyvenoux M."/>
            <person name="Ugarte E."/>
            <person name="Cattonaro F."/>
            <person name="Anthouard V."/>
            <person name="Vico V."/>
            <person name="Del Fabbro C."/>
            <person name="Alaux M."/>
            <person name="Di Gaspero G."/>
            <person name="Dumas V."/>
            <person name="Felice N."/>
            <person name="Paillard S."/>
            <person name="Juman I."/>
            <person name="Moroldo M."/>
            <person name="Scalabrin S."/>
            <person name="Canaguier A."/>
            <person name="Le Clainche I."/>
            <person name="Malacrida G."/>
            <person name="Durand E."/>
            <person name="Pesole G."/>
            <person name="Laucou V."/>
            <person name="Chatelet P."/>
            <person name="Merdinoglu D."/>
            <person name="Delledonne M."/>
            <person name="Pezzotti M."/>
            <person name="Lecharny A."/>
            <person name="Scarpelli C."/>
            <person name="Artiguenave F."/>
            <person name="Pe M.E."/>
            <person name="Valle G."/>
            <person name="Morgante M."/>
            <person name="Caboche M."/>
            <person name="Adam-Blondon A.-F."/>
            <person name="Weissenbach J."/>
            <person name="Quetier F."/>
            <person name="Wincker P."/>
        </authorList>
    </citation>
    <scope>NUCLEOTIDE SEQUENCE [LARGE SCALE GENOMIC DNA]</scope>
    <source>
        <strain evidence="3">cv. Pinot noir / PN40024</strain>
    </source>
</reference>
<accession>E0CQU5</accession>
<feature type="compositionally biased region" description="Polar residues" evidence="1">
    <location>
        <begin position="1"/>
        <end position="11"/>
    </location>
</feature>
<dbReference type="EMBL" id="FN595227">
    <property type="protein sequence ID" value="CBI18899.3"/>
    <property type="molecule type" value="Genomic_DNA"/>
</dbReference>
<sequence>MEMNAGKSNDSLPAVSRKGLAGRPIVKMNNPMQEASKKENPRKVMGTSSATSLQLVRSSF</sequence>
<proteinExistence type="predicted"/>
<feature type="compositionally biased region" description="Polar residues" evidence="1">
    <location>
        <begin position="46"/>
        <end position="60"/>
    </location>
</feature>
<dbReference type="AlphaFoldDB" id="E0CQU5"/>
<dbReference type="InParanoid" id="E0CQU5"/>